<dbReference type="OrthoDB" id="10263751at2759"/>
<reference evidence="2 3" key="1">
    <citation type="journal article" date="2018" name="Mol. Biol. Evol.">
        <title>Analysis of the draft genome of the red seaweed Gracilariopsis chorda provides insights into genome size evolution in Rhodophyta.</title>
        <authorList>
            <person name="Lee J."/>
            <person name="Yang E.C."/>
            <person name="Graf L."/>
            <person name="Yang J.H."/>
            <person name="Qiu H."/>
            <person name="Zel Zion U."/>
            <person name="Chan C.X."/>
            <person name="Stephens T.G."/>
            <person name="Weber A.P.M."/>
            <person name="Boo G.H."/>
            <person name="Boo S.M."/>
            <person name="Kim K.M."/>
            <person name="Shin Y."/>
            <person name="Jung M."/>
            <person name="Lee S.J."/>
            <person name="Yim H.S."/>
            <person name="Lee J.H."/>
            <person name="Bhattacharya D."/>
            <person name="Yoon H.S."/>
        </authorList>
    </citation>
    <scope>NUCLEOTIDE SEQUENCE [LARGE SCALE GENOMIC DNA]</scope>
    <source>
        <strain evidence="2 3">SKKU-2015</strain>
        <tissue evidence="2">Whole body</tissue>
    </source>
</reference>
<dbReference type="SUPFAM" id="SSF52833">
    <property type="entry name" value="Thioredoxin-like"/>
    <property type="match status" value="1"/>
</dbReference>
<dbReference type="EMBL" id="NBIV01000176">
    <property type="protein sequence ID" value="PXF42132.1"/>
    <property type="molecule type" value="Genomic_DNA"/>
</dbReference>
<dbReference type="Pfam" id="PF00085">
    <property type="entry name" value="Thioredoxin"/>
    <property type="match status" value="1"/>
</dbReference>
<protein>
    <recommendedName>
        <fullName evidence="1">Thioredoxin domain-containing protein</fullName>
    </recommendedName>
</protein>
<sequence>MTPFERMATEFKREVCFVQACAEEGADMMRDLGVRSFPTFVLYRDGRRMDHFATSCSETLREHIEDSL</sequence>
<feature type="domain" description="Thioredoxin" evidence="1">
    <location>
        <begin position="4"/>
        <end position="65"/>
    </location>
</feature>
<dbReference type="InterPro" id="IPR013766">
    <property type="entry name" value="Thioredoxin_domain"/>
</dbReference>
<keyword evidence="3" id="KW-1185">Reference proteome</keyword>
<dbReference type="Gene3D" id="3.40.30.10">
    <property type="entry name" value="Glutaredoxin"/>
    <property type="match status" value="1"/>
</dbReference>
<dbReference type="CDD" id="cd02947">
    <property type="entry name" value="TRX_family"/>
    <property type="match status" value="1"/>
</dbReference>
<evidence type="ECO:0000313" key="3">
    <source>
        <dbReference type="Proteomes" id="UP000247409"/>
    </source>
</evidence>
<accession>A0A2V3IJ84</accession>
<dbReference type="InterPro" id="IPR036249">
    <property type="entry name" value="Thioredoxin-like_sf"/>
</dbReference>
<organism evidence="2 3">
    <name type="scientific">Gracilariopsis chorda</name>
    <dbReference type="NCBI Taxonomy" id="448386"/>
    <lineage>
        <taxon>Eukaryota</taxon>
        <taxon>Rhodophyta</taxon>
        <taxon>Florideophyceae</taxon>
        <taxon>Rhodymeniophycidae</taxon>
        <taxon>Gracilariales</taxon>
        <taxon>Gracilariaceae</taxon>
        <taxon>Gracilariopsis</taxon>
    </lineage>
</organism>
<name>A0A2V3IJ84_9FLOR</name>
<comment type="caution">
    <text evidence="2">The sequence shown here is derived from an EMBL/GenBank/DDBJ whole genome shotgun (WGS) entry which is preliminary data.</text>
</comment>
<proteinExistence type="predicted"/>
<evidence type="ECO:0000259" key="1">
    <source>
        <dbReference type="Pfam" id="PF00085"/>
    </source>
</evidence>
<dbReference type="Proteomes" id="UP000247409">
    <property type="component" value="Unassembled WGS sequence"/>
</dbReference>
<dbReference type="AlphaFoldDB" id="A0A2V3IJ84"/>
<evidence type="ECO:0000313" key="2">
    <source>
        <dbReference type="EMBL" id="PXF42132.1"/>
    </source>
</evidence>
<gene>
    <name evidence="2" type="ORF">BWQ96_08164</name>
</gene>